<dbReference type="Gene3D" id="1.10.260.40">
    <property type="entry name" value="lambda repressor-like DNA-binding domains"/>
    <property type="match status" value="1"/>
</dbReference>
<evidence type="ECO:0000256" key="1">
    <source>
        <dbReference type="SAM" id="MobiDB-lite"/>
    </source>
</evidence>
<dbReference type="InterPro" id="IPR010982">
    <property type="entry name" value="Lambda_DNA-bd_dom_sf"/>
</dbReference>
<protein>
    <submittedName>
        <fullName evidence="3">Helix-turn-helix transcriptional regulator</fullName>
    </submittedName>
</protein>
<dbReference type="Proteomes" id="UP000826513">
    <property type="component" value="Chromosome 1"/>
</dbReference>
<dbReference type="SUPFAM" id="SSF47413">
    <property type="entry name" value="lambda repressor-like DNA-binding domains"/>
    <property type="match status" value="1"/>
</dbReference>
<feature type="domain" description="HTH cro/C1-type" evidence="2">
    <location>
        <begin position="12"/>
        <end position="63"/>
    </location>
</feature>
<proteinExistence type="predicted"/>
<evidence type="ECO:0000313" key="6">
    <source>
        <dbReference type="Proteomes" id="UP000826513"/>
    </source>
</evidence>
<reference evidence="4 6" key="2">
    <citation type="submission" date="2021-03" db="EMBL/GenBank/DDBJ databases">
        <title>Rapid diversification of plasmids in a genus of pathogenic and nitrogen fixing bacteria.</title>
        <authorList>
            <person name="Weisberg A.J."/>
            <person name="Miller M."/>
            <person name="Ream W."/>
            <person name="Grunwald N.J."/>
            <person name="Chang J.H."/>
        </authorList>
    </citation>
    <scope>NUCLEOTIDE SEQUENCE [LARGE SCALE GENOMIC DNA]</scope>
    <source>
        <strain evidence="4 6">AF3.44</strain>
    </source>
</reference>
<sequence length="109" mass="11239">MSITASQCRAGRAMLNWSQEALAEAAAVGSGVVAAFEDERERPQADALQALAEALQRGGVSFIEDNQTSGAGGPGVRLLRSPGEIDTDQSQTVQYKEHLAPDAPTGAGG</sequence>
<dbReference type="GO" id="GO:0003677">
    <property type="term" value="F:DNA binding"/>
    <property type="evidence" value="ECO:0007669"/>
    <property type="project" value="InterPro"/>
</dbReference>
<accession>A0A4D7DRN9</accession>
<dbReference type="Proteomes" id="UP000298545">
    <property type="component" value="Chromosome circular"/>
</dbReference>
<keyword evidence="6" id="KW-1185">Reference proteome</keyword>
<gene>
    <name evidence="3" type="ORF">CFBP5473_09470</name>
    <name evidence="4" type="ORF">J5285_10245</name>
</gene>
<name>A0A4D7DRN9_9HYPH</name>
<evidence type="ECO:0000313" key="5">
    <source>
        <dbReference type="Proteomes" id="UP000298545"/>
    </source>
</evidence>
<feature type="region of interest" description="Disordered" evidence="1">
    <location>
        <begin position="64"/>
        <end position="109"/>
    </location>
</feature>
<dbReference type="EMBL" id="CP039691">
    <property type="protein sequence ID" value="QCI98114.1"/>
    <property type="molecule type" value="Genomic_DNA"/>
</dbReference>
<dbReference type="InterPro" id="IPR001387">
    <property type="entry name" value="Cro/C1-type_HTH"/>
</dbReference>
<dbReference type="STRING" id="1367849.GCA_000518585_04738"/>
<evidence type="ECO:0000313" key="4">
    <source>
        <dbReference type="EMBL" id="QYA06435.1"/>
    </source>
</evidence>
<reference evidence="3 5" key="1">
    <citation type="submission" date="2019-04" db="EMBL/GenBank/DDBJ databases">
        <title>Complete genome sequence of Agrobacterium larrymoorei CFBP5473.</title>
        <authorList>
            <person name="Haryono M."/>
            <person name="Chou L."/>
            <person name="Lin Y.-C."/>
            <person name="Lai E.-M."/>
            <person name="Kuo C.-H."/>
        </authorList>
    </citation>
    <scope>NUCLEOTIDE SEQUENCE [LARGE SCALE GENOMIC DNA]</scope>
    <source>
        <strain evidence="3 5">CFBP5473</strain>
    </source>
</reference>
<evidence type="ECO:0000259" key="2">
    <source>
        <dbReference type="PROSITE" id="PS50943"/>
    </source>
</evidence>
<organism evidence="3 5">
    <name type="scientific">Agrobacterium larrymoorei</name>
    <dbReference type="NCBI Taxonomy" id="160699"/>
    <lineage>
        <taxon>Bacteria</taxon>
        <taxon>Pseudomonadati</taxon>
        <taxon>Pseudomonadota</taxon>
        <taxon>Alphaproteobacteria</taxon>
        <taxon>Hyphomicrobiales</taxon>
        <taxon>Rhizobiaceae</taxon>
        <taxon>Rhizobium/Agrobacterium group</taxon>
        <taxon>Agrobacterium</taxon>
    </lineage>
</organism>
<dbReference type="OrthoDB" id="9796370at2"/>
<dbReference type="CDD" id="cd00093">
    <property type="entry name" value="HTH_XRE"/>
    <property type="match status" value="1"/>
</dbReference>
<dbReference type="PROSITE" id="PS50943">
    <property type="entry name" value="HTH_CROC1"/>
    <property type="match status" value="1"/>
</dbReference>
<dbReference type="AlphaFoldDB" id="A0A4D7DRN9"/>
<dbReference type="RefSeq" id="WP_027677222.1">
    <property type="nucleotide sequence ID" value="NZ_CP039691.1"/>
</dbReference>
<evidence type="ECO:0000313" key="3">
    <source>
        <dbReference type="EMBL" id="QCI98114.1"/>
    </source>
</evidence>
<dbReference type="KEGG" id="alf:CFBP5473_09470"/>
<dbReference type="EMBL" id="CP072167">
    <property type="protein sequence ID" value="QYA06435.1"/>
    <property type="molecule type" value="Genomic_DNA"/>
</dbReference>